<evidence type="ECO:0000313" key="1">
    <source>
        <dbReference type="EMBL" id="KAK3771137.1"/>
    </source>
</evidence>
<dbReference type="Proteomes" id="UP001283361">
    <property type="component" value="Unassembled WGS sequence"/>
</dbReference>
<dbReference type="AlphaFoldDB" id="A0AAE1DHW9"/>
<evidence type="ECO:0000313" key="2">
    <source>
        <dbReference type="Proteomes" id="UP001283361"/>
    </source>
</evidence>
<name>A0AAE1DHW9_9GAST</name>
<proteinExistence type="predicted"/>
<accession>A0AAE1DHW9</accession>
<comment type="caution">
    <text evidence="1">The sequence shown here is derived from an EMBL/GenBank/DDBJ whole genome shotgun (WGS) entry which is preliminary data.</text>
</comment>
<gene>
    <name evidence="1" type="ORF">RRG08_034153</name>
</gene>
<organism evidence="1 2">
    <name type="scientific">Elysia crispata</name>
    <name type="common">lettuce slug</name>
    <dbReference type="NCBI Taxonomy" id="231223"/>
    <lineage>
        <taxon>Eukaryota</taxon>
        <taxon>Metazoa</taxon>
        <taxon>Spiralia</taxon>
        <taxon>Lophotrochozoa</taxon>
        <taxon>Mollusca</taxon>
        <taxon>Gastropoda</taxon>
        <taxon>Heterobranchia</taxon>
        <taxon>Euthyneura</taxon>
        <taxon>Panpulmonata</taxon>
        <taxon>Sacoglossa</taxon>
        <taxon>Placobranchoidea</taxon>
        <taxon>Plakobranchidae</taxon>
        <taxon>Elysia</taxon>
    </lineage>
</organism>
<sequence>MPSVPVSTSYLPLVARGRRVCYRFTGEYRDAKCARFNFLSPTGCSQLLEPVAQDLSARKVFSIVHWSVTCQ</sequence>
<reference evidence="1" key="1">
    <citation type="journal article" date="2023" name="G3 (Bethesda)">
        <title>A reference genome for the long-term kleptoplast-retaining sea slug Elysia crispata morphotype clarki.</title>
        <authorList>
            <person name="Eastman K.E."/>
            <person name="Pendleton A.L."/>
            <person name="Shaikh M.A."/>
            <person name="Suttiyut T."/>
            <person name="Ogas R."/>
            <person name="Tomko P."/>
            <person name="Gavelis G."/>
            <person name="Widhalm J.R."/>
            <person name="Wisecaver J.H."/>
        </authorList>
    </citation>
    <scope>NUCLEOTIDE SEQUENCE</scope>
    <source>
        <strain evidence="1">ECLA1</strain>
    </source>
</reference>
<dbReference type="EMBL" id="JAWDGP010003771">
    <property type="protein sequence ID" value="KAK3771137.1"/>
    <property type="molecule type" value="Genomic_DNA"/>
</dbReference>
<keyword evidence="2" id="KW-1185">Reference proteome</keyword>
<protein>
    <submittedName>
        <fullName evidence="1">Uncharacterized protein</fullName>
    </submittedName>
</protein>